<feature type="domain" description="PEGA" evidence="2">
    <location>
        <begin position="117"/>
        <end position="179"/>
    </location>
</feature>
<keyword evidence="1" id="KW-0812">Transmembrane</keyword>
<keyword evidence="1" id="KW-0472">Membrane</keyword>
<feature type="domain" description="PEGA" evidence="2">
    <location>
        <begin position="187"/>
        <end position="249"/>
    </location>
</feature>
<feature type="non-terminal residue" evidence="3">
    <location>
        <position position="1"/>
    </location>
</feature>
<gene>
    <name evidence="3" type="ORF">METZ01_LOCUS200329</name>
</gene>
<dbReference type="InterPro" id="IPR013229">
    <property type="entry name" value="PEGA"/>
</dbReference>
<protein>
    <recommendedName>
        <fullName evidence="2">PEGA domain-containing protein</fullName>
    </recommendedName>
</protein>
<evidence type="ECO:0000259" key="2">
    <source>
        <dbReference type="Pfam" id="PF08308"/>
    </source>
</evidence>
<dbReference type="Pfam" id="PF13036">
    <property type="entry name" value="LpoB"/>
    <property type="match status" value="1"/>
</dbReference>
<dbReference type="Pfam" id="PF08308">
    <property type="entry name" value="PEGA"/>
    <property type="match status" value="2"/>
</dbReference>
<dbReference type="Gene3D" id="2.60.40.1120">
    <property type="entry name" value="Carboxypeptidase-like, regulatory domain"/>
    <property type="match status" value="1"/>
</dbReference>
<sequence length="391" mass="43902">VIAKNQREQILEEMKFQSSGVCDEECAVEIGQLVGAEYLMLGEIIGFADLYQVNIKIVNIEKGDVVEKVTEEIEGKLPQLLKGMAESSREITRRIASGGEQIVTQQPGMEIAQKKYGSIIVESNPSGATVLIDNVKKGSTPLELNNIEVGTRKLKLIKTGYITINKGIIINEETPVNVSEVFILKTGDLTITSDPTESMVYLNGAYQGKTPYTIRELTIGDYNVTVSSENYHDENERVIVEYDRVNSKNFILQPKPGKVTIIVTPQEAKISVGYKKYNADADGIASIELPVGRHKIDFRLKGYEPVTKNVTLSANEKKSLEVQMYLSKTEEKLADSYVNNKPYKNRDETKNQQARNSLRYYIHKFNFMKQALRFTLVYSLYLIILGVLPPT</sequence>
<dbReference type="PANTHER" id="PTHR36194">
    <property type="entry name" value="S-LAYER-LIKE PROTEIN"/>
    <property type="match status" value="1"/>
</dbReference>
<dbReference type="Gene3D" id="3.40.50.10610">
    <property type="entry name" value="ABC-type transport auxiliary lipoprotein component"/>
    <property type="match status" value="1"/>
</dbReference>
<name>A0A382EAE6_9ZZZZ</name>
<dbReference type="AlphaFoldDB" id="A0A382EAE6"/>
<proteinExistence type="predicted"/>
<dbReference type="EMBL" id="UINC01043437">
    <property type="protein sequence ID" value="SVB47475.1"/>
    <property type="molecule type" value="Genomic_DNA"/>
</dbReference>
<feature type="transmembrane region" description="Helical" evidence="1">
    <location>
        <begin position="371"/>
        <end position="388"/>
    </location>
</feature>
<keyword evidence="1" id="KW-1133">Transmembrane helix</keyword>
<reference evidence="3" key="1">
    <citation type="submission" date="2018-05" db="EMBL/GenBank/DDBJ databases">
        <authorList>
            <person name="Lanie J.A."/>
            <person name="Ng W.-L."/>
            <person name="Kazmierczak K.M."/>
            <person name="Andrzejewski T.M."/>
            <person name="Davidsen T.M."/>
            <person name="Wayne K.J."/>
            <person name="Tettelin H."/>
            <person name="Glass J.I."/>
            <person name="Rusch D."/>
            <person name="Podicherti R."/>
            <person name="Tsui H.-C.T."/>
            <person name="Winkler M.E."/>
        </authorList>
    </citation>
    <scope>NUCLEOTIDE SEQUENCE</scope>
</reference>
<accession>A0A382EAE6</accession>
<dbReference type="InterPro" id="IPR014094">
    <property type="entry name" value="LpoB"/>
</dbReference>
<organism evidence="3">
    <name type="scientific">marine metagenome</name>
    <dbReference type="NCBI Taxonomy" id="408172"/>
    <lineage>
        <taxon>unclassified sequences</taxon>
        <taxon>metagenomes</taxon>
        <taxon>ecological metagenomes</taxon>
    </lineage>
</organism>
<evidence type="ECO:0000256" key="1">
    <source>
        <dbReference type="SAM" id="Phobius"/>
    </source>
</evidence>
<dbReference type="PANTHER" id="PTHR36194:SF1">
    <property type="entry name" value="S-LAYER-LIKE PROTEIN"/>
    <property type="match status" value="1"/>
</dbReference>
<evidence type="ECO:0000313" key="3">
    <source>
        <dbReference type="EMBL" id="SVB47475.1"/>
    </source>
</evidence>